<proteinExistence type="inferred from homology"/>
<dbReference type="Pfam" id="PF01370">
    <property type="entry name" value="Epimerase"/>
    <property type="match status" value="1"/>
</dbReference>
<name>A0A2A6DZM8_9BACL</name>
<dbReference type="NCBIfam" id="TIGR01777">
    <property type="entry name" value="yfcH"/>
    <property type="match status" value="1"/>
</dbReference>
<dbReference type="EMBL" id="MOXJ01000022">
    <property type="protein sequence ID" value="PDO10009.1"/>
    <property type="molecule type" value="Genomic_DNA"/>
</dbReference>
<feature type="domain" description="DUF1731" evidence="3">
    <location>
        <begin position="247"/>
        <end position="293"/>
    </location>
</feature>
<gene>
    <name evidence="4" type="ORF">BLM47_09715</name>
</gene>
<protein>
    <submittedName>
        <fullName evidence="4">TIGR01777 family protein</fullName>
    </submittedName>
</protein>
<dbReference type="PANTHER" id="PTHR11092">
    <property type="entry name" value="SUGAR NUCLEOTIDE EPIMERASE RELATED"/>
    <property type="match status" value="1"/>
</dbReference>
<accession>A0A2A6DZM8</accession>
<dbReference type="AlphaFoldDB" id="A0A2A6DZM8"/>
<evidence type="ECO:0000256" key="1">
    <source>
        <dbReference type="ARBA" id="ARBA00009353"/>
    </source>
</evidence>
<dbReference type="Gene3D" id="3.40.50.720">
    <property type="entry name" value="NAD(P)-binding Rossmann-like Domain"/>
    <property type="match status" value="1"/>
</dbReference>
<dbReference type="InterPro" id="IPR036291">
    <property type="entry name" value="NAD(P)-bd_dom_sf"/>
</dbReference>
<evidence type="ECO:0000259" key="2">
    <source>
        <dbReference type="Pfam" id="PF01370"/>
    </source>
</evidence>
<sequence>MRVVIAGGSGFLGRYLAAAVAEQHGRVIIVSRKKDVSVPYPVVTWNDLEQSPELLADADAVVNLAGETIDQRWTRRAKDRILRSRLEATRRIAEFVRRLPPKPRVVVQASAVGYYGSTDDESVFDETSPPGRGGFLNEVARRWEQEAESIRGARLVVLRTGVVLAADGGALQRMVVPFRLGLGGQIGSGLQPVSWIHVDDYVRLVLFCLRRPEMTGPVNATAPHPVAQCDMAKTIAQTLGKPCLLRIPGLLLRVILGERADIILRGQRVVPAKALAAGFTFRYPTIEAAMQDLLGRGTVRPFVQESQKSSS</sequence>
<reference evidence="4 5" key="1">
    <citation type="submission" date="2016-12" db="EMBL/GenBank/DDBJ databases">
        <title>Candidatus Reconcilibacillus cellulovorans genome.</title>
        <authorList>
            <person name="Kolinko S."/>
            <person name="Wu Y.-W."/>
            <person name="Tachea F."/>
            <person name="Denzel E."/>
            <person name="Hiras J."/>
            <person name="Baecker N."/>
            <person name="Chan L.J."/>
            <person name="Eichorst S.A."/>
            <person name="Frey D."/>
            <person name="Adams P.D."/>
            <person name="Pray T."/>
            <person name="Tanjore D."/>
            <person name="Petzold C.J."/>
            <person name="Gladden J.M."/>
            <person name="Simmons B.A."/>
            <person name="Singer S.W."/>
        </authorList>
    </citation>
    <scope>NUCLEOTIDE SEQUENCE [LARGE SCALE GENOMIC DNA]</scope>
    <source>
        <strain evidence="4">JTherm</strain>
    </source>
</reference>
<evidence type="ECO:0000313" key="5">
    <source>
        <dbReference type="Proteomes" id="UP000243688"/>
    </source>
</evidence>
<comment type="caution">
    <text evidence="4">The sequence shown here is derived from an EMBL/GenBank/DDBJ whole genome shotgun (WGS) entry which is preliminary data.</text>
</comment>
<dbReference type="InterPro" id="IPR010099">
    <property type="entry name" value="SDR39U1"/>
</dbReference>
<dbReference type="PANTHER" id="PTHR11092:SF0">
    <property type="entry name" value="EPIMERASE FAMILY PROTEIN SDR39U1"/>
    <property type="match status" value="1"/>
</dbReference>
<dbReference type="Pfam" id="PF08338">
    <property type="entry name" value="DUF1731"/>
    <property type="match status" value="1"/>
</dbReference>
<evidence type="ECO:0000313" key="4">
    <source>
        <dbReference type="EMBL" id="PDO10009.1"/>
    </source>
</evidence>
<evidence type="ECO:0000259" key="3">
    <source>
        <dbReference type="Pfam" id="PF08338"/>
    </source>
</evidence>
<dbReference type="SUPFAM" id="SSF51735">
    <property type="entry name" value="NAD(P)-binding Rossmann-fold domains"/>
    <property type="match status" value="1"/>
</dbReference>
<dbReference type="InterPro" id="IPR001509">
    <property type="entry name" value="Epimerase_deHydtase"/>
</dbReference>
<dbReference type="InterPro" id="IPR013549">
    <property type="entry name" value="DUF1731"/>
</dbReference>
<organism evidence="4 5">
    <name type="scientific">Candidatus Reconcilbacillus cellulovorans</name>
    <dbReference type="NCBI Taxonomy" id="1906605"/>
    <lineage>
        <taxon>Bacteria</taxon>
        <taxon>Bacillati</taxon>
        <taxon>Bacillota</taxon>
        <taxon>Bacilli</taxon>
        <taxon>Bacillales</taxon>
        <taxon>Paenibacillaceae</taxon>
        <taxon>Candidatus Reconcilbacillus</taxon>
    </lineage>
</organism>
<comment type="similarity">
    <text evidence="1">Belongs to the NAD(P)-dependent epimerase/dehydratase family. SDR39U1 subfamily.</text>
</comment>
<dbReference type="Proteomes" id="UP000243688">
    <property type="component" value="Unassembled WGS sequence"/>
</dbReference>
<feature type="domain" description="NAD-dependent epimerase/dehydratase" evidence="2">
    <location>
        <begin position="3"/>
        <end position="214"/>
    </location>
</feature>
<dbReference type="CDD" id="cd05242">
    <property type="entry name" value="SDR_a8"/>
    <property type="match status" value="1"/>
</dbReference>